<comment type="caution">
    <text evidence="1">The sequence shown here is derived from an EMBL/GenBank/DDBJ whole genome shotgun (WGS) entry which is preliminary data.</text>
</comment>
<name>A0AAD1YBD1_9CLOT</name>
<gene>
    <name evidence="1" type="ORF">CNEO2_100093</name>
</gene>
<dbReference type="RefSeq" id="WP_230141517.1">
    <property type="nucleotide sequence ID" value="NZ_CAKJVF010000172.1"/>
</dbReference>
<evidence type="ECO:0008006" key="3">
    <source>
        <dbReference type="Google" id="ProtNLM"/>
    </source>
</evidence>
<accession>A0AAD1YBD1</accession>
<proteinExistence type="predicted"/>
<dbReference type="Proteomes" id="UP001189143">
    <property type="component" value="Unassembled WGS sequence"/>
</dbReference>
<evidence type="ECO:0000313" key="1">
    <source>
        <dbReference type="EMBL" id="CAI3539501.1"/>
    </source>
</evidence>
<sequence length="306" mass="35670">MSRYSAAILNARKEYIKLNLQQKEELRQIYMKLASELSEEILEWPESRTRTHLEEMYHIVNKYLKELYFDLEDHTTKYINKAADIQTNVQLSFVDMLKLEPSIDNALRRSITVISSRTVKQLIAGEYYKDDMTLSKRLWKITKNNRKNIDTVIKVNVARGCNARTLANELEKYINPKHRVIGKSFAAGINSHNISYQAQRLARTSITHAMSEVQIQNAIANPFNKGLRWNLSPNHSARMHGKTDECDDREGKVYKPEEMPLQHPNCLCYFTEELIDIHQCIKDINAWVNGASNTDIDKWVYAYKNK</sequence>
<organism evidence="1 2">
    <name type="scientific">Clostridium neonatale</name>
    <dbReference type="NCBI Taxonomy" id="137838"/>
    <lineage>
        <taxon>Bacteria</taxon>
        <taxon>Bacillati</taxon>
        <taxon>Bacillota</taxon>
        <taxon>Clostridia</taxon>
        <taxon>Eubacteriales</taxon>
        <taxon>Clostridiaceae</taxon>
        <taxon>Clostridium</taxon>
    </lineage>
</organism>
<dbReference type="EMBL" id="CAMTCP010000011">
    <property type="protein sequence ID" value="CAI3539501.1"/>
    <property type="molecule type" value="Genomic_DNA"/>
</dbReference>
<evidence type="ECO:0000313" key="2">
    <source>
        <dbReference type="Proteomes" id="UP001189143"/>
    </source>
</evidence>
<protein>
    <recommendedName>
        <fullName evidence="3">NAD(+)--protein-arginine ADP-ribosyltransferase</fullName>
    </recommendedName>
</protein>
<reference evidence="1" key="1">
    <citation type="submission" date="2022-10" db="EMBL/GenBank/DDBJ databases">
        <authorList>
            <person name="Aires J."/>
            <person name="Mesa V."/>
        </authorList>
    </citation>
    <scope>NUCLEOTIDE SEQUENCE</scope>
    <source>
        <strain evidence="1">Clostridium neonatale JD116</strain>
    </source>
</reference>
<dbReference type="AlphaFoldDB" id="A0AAD1YBD1"/>